<feature type="compositionally biased region" description="Polar residues" evidence="1">
    <location>
        <begin position="132"/>
        <end position="146"/>
    </location>
</feature>
<dbReference type="EMBL" id="MT142201">
    <property type="protein sequence ID" value="QJA76041.1"/>
    <property type="molecule type" value="Genomic_DNA"/>
</dbReference>
<evidence type="ECO:0000313" key="2">
    <source>
        <dbReference type="EMBL" id="QJA76041.1"/>
    </source>
</evidence>
<name>A0A6M3K312_9ZZZZ</name>
<evidence type="ECO:0000256" key="1">
    <source>
        <dbReference type="SAM" id="MobiDB-lite"/>
    </source>
</evidence>
<evidence type="ECO:0000313" key="3">
    <source>
        <dbReference type="EMBL" id="QJI01299.1"/>
    </source>
</evidence>
<dbReference type="EMBL" id="MT144913">
    <property type="protein sequence ID" value="QJI01299.1"/>
    <property type="molecule type" value="Genomic_DNA"/>
</dbReference>
<organism evidence="2">
    <name type="scientific">viral metagenome</name>
    <dbReference type="NCBI Taxonomy" id="1070528"/>
    <lineage>
        <taxon>unclassified sequences</taxon>
        <taxon>metagenomes</taxon>
        <taxon>organismal metagenomes</taxon>
    </lineage>
</organism>
<feature type="region of interest" description="Disordered" evidence="1">
    <location>
        <begin position="114"/>
        <end position="146"/>
    </location>
</feature>
<dbReference type="AlphaFoldDB" id="A0A6M3K312"/>
<protein>
    <recommendedName>
        <fullName evidence="4">Tail assembly chaperone</fullName>
    </recommendedName>
</protein>
<accession>A0A6M3K312</accession>
<sequence length="146" mass="15564">MAILDKAALLTPSDLKCEAVKIWPLGGEVVMQELSVAERLRVLRDFRALDANDEEAATRGLIALVVASLRNEDGSVMFPPEEREEAVEGLMGRSSPAIEQLVAECQRIQGMGQGALKEAVGNSEATRRELSPSGSPETSDTPASAS</sequence>
<evidence type="ECO:0008006" key="4">
    <source>
        <dbReference type="Google" id="ProtNLM"/>
    </source>
</evidence>
<reference evidence="2" key="1">
    <citation type="submission" date="2020-03" db="EMBL/GenBank/DDBJ databases">
        <title>The deep terrestrial virosphere.</title>
        <authorList>
            <person name="Holmfeldt K."/>
            <person name="Nilsson E."/>
            <person name="Simone D."/>
            <person name="Lopez-Fernandez M."/>
            <person name="Wu X."/>
            <person name="de Brujin I."/>
            <person name="Lundin D."/>
            <person name="Andersson A."/>
            <person name="Bertilsson S."/>
            <person name="Dopson M."/>
        </authorList>
    </citation>
    <scope>NUCLEOTIDE SEQUENCE</scope>
    <source>
        <strain evidence="2">MM415A01590</strain>
        <strain evidence="3">TM448B02461</strain>
    </source>
</reference>
<proteinExistence type="predicted"/>
<gene>
    <name evidence="2" type="ORF">MM415A01590_0010</name>
    <name evidence="3" type="ORF">TM448B02461_0013</name>
</gene>